<dbReference type="GeneID" id="114510574"/>
<evidence type="ECO:0000313" key="5">
    <source>
        <dbReference type="RefSeq" id="XP_035869421.1"/>
    </source>
</evidence>
<dbReference type="InterPro" id="IPR022168">
    <property type="entry name" value="GARIL-like_Rab2B-bd"/>
</dbReference>
<feature type="region of interest" description="Disordered" evidence="2">
    <location>
        <begin position="714"/>
        <end position="738"/>
    </location>
</feature>
<dbReference type="GO" id="GO:0005634">
    <property type="term" value="C:nucleus"/>
    <property type="evidence" value="ECO:0007669"/>
    <property type="project" value="TreeGrafter"/>
</dbReference>
<keyword evidence="4" id="KW-1185">Reference proteome</keyword>
<dbReference type="AlphaFoldDB" id="A0A7E6CRE1"/>
<name>A0A7E6CRE1_9CHIR</name>
<accession>A0A7E6CRE1</accession>
<dbReference type="OrthoDB" id="9837956at2759"/>
<feature type="region of interest" description="Disordered" evidence="2">
    <location>
        <begin position="372"/>
        <end position="445"/>
    </location>
</feature>
<dbReference type="CTD" id="284418"/>
<evidence type="ECO:0000259" key="3">
    <source>
        <dbReference type="Pfam" id="PF12480"/>
    </source>
</evidence>
<comment type="similarity">
    <text evidence="1">Belongs to the GARIN family.</text>
</comment>
<evidence type="ECO:0000256" key="1">
    <source>
        <dbReference type="ARBA" id="ARBA00038379"/>
    </source>
</evidence>
<feature type="region of interest" description="Disordered" evidence="2">
    <location>
        <begin position="235"/>
        <end position="260"/>
    </location>
</feature>
<gene>
    <name evidence="5" type="primary">FAM71E2</name>
</gene>
<dbReference type="Pfam" id="PF12480">
    <property type="entry name" value="GARIL_Rab2_bd"/>
    <property type="match status" value="1"/>
</dbReference>
<organism evidence="4 5">
    <name type="scientific">Phyllostomus discolor</name>
    <name type="common">pale spear-nosed bat</name>
    <dbReference type="NCBI Taxonomy" id="89673"/>
    <lineage>
        <taxon>Eukaryota</taxon>
        <taxon>Metazoa</taxon>
        <taxon>Chordata</taxon>
        <taxon>Craniata</taxon>
        <taxon>Vertebrata</taxon>
        <taxon>Euteleostomi</taxon>
        <taxon>Mammalia</taxon>
        <taxon>Eutheria</taxon>
        <taxon>Laurasiatheria</taxon>
        <taxon>Chiroptera</taxon>
        <taxon>Yangochiroptera</taxon>
        <taxon>Phyllostomidae</taxon>
        <taxon>Phyllostominae</taxon>
        <taxon>Phyllostomus</taxon>
    </lineage>
</organism>
<dbReference type="InParanoid" id="A0A7E6CRE1"/>
<dbReference type="RefSeq" id="XP_035869421.1">
    <property type="nucleotide sequence ID" value="XM_036013528.1"/>
</dbReference>
<dbReference type="FunCoup" id="A0A7E6CRE1">
    <property type="interactions" value="4"/>
</dbReference>
<feature type="region of interest" description="Disordered" evidence="2">
    <location>
        <begin position="772"/>
        <end position="794"/>
    </location>
</feature>
<sequence length="852" mass="94483">MNRLWNIRHLDPLPGPPQWVPILGQLQKTLQKGEYLPLCPLPMFESNFVQVTSRGAPVYVHHKSNHLTMGVAASLPGPVLPDLLLIARPSEARDCSNLVLTRMIPLDLVHLYVHNLSAWRLKLGLITGRYYYLELNAPDSEVAFLFDRWIRLIHLLQEPATFWAPRTLKTPLSDLAQMAPPASTWTLQDQSHCRRSAMIFKPSFSYKMLTSQKRRKAKTPRRKLRSQAVGDSVPLIWSQPEHPGTRKKATEKKSHPELGLHGSQTKIQVSGKPSITIRTIFSIVSRTVNHRLSSSKGHSEPDGAVVLGHLVKTPSHCTSENSPNISLLVSYDHVDIRQNMQDLSDLDSSTLSSNSLSQDSYCPSFYLPAPYSSAPRDKMARPPPSQKTSSVPPSSWKDPSILDQAQKVSAVPASSRKSPAGPSAPQKTPVPAPVPQKSPAIPGSSRKTSCVLAITQKAPAIPSLSWKNPLVSGIPPKAMPCPVPKQQSLFPSSPSPKALTPPARYQMTPDPGDFGSSLRGKRVENVLERSQPEGKMEPLVLVGTQETQVAEMWAQKMSLELPFHTTQKETKGLIISKAQEITWDGLKGKGKGKVEDKVHGTMEGKSLDLPGFKPRLRGQQQTWAKSQELAVEGAPQERRRPFSVKELTFAKMVILANSEKMPLRPELVGLPSWLLIPQVSARPMVGPEPLIPGQATVLEGTPVVDREVEKLLSDQRRSFKVPPRSKRGPSSLKTERVSQAPIPLPAKRWEEVQPPILLNSIPKMEARVSQKPDRESQETVGMPGPCPLATTGSSLEVPVPKLMEIENKRDLLNKMEKTKKKLSIFTPWPRYLGRKDLWGYQQEGSRRHAPPL</sequence>
<dbReference type="Proteomes" id="UP000504628">
    <property type="component" value="Chromosome 12"/>
</dbReference>
<proteinExistence type="inferred from homology"/>
<feature type="domain" description="Golgi associated RAB2 interactor protein-like Rab2B-binding" evidence="3">
    <location>
        <begin position="98"/>
        <end position="164"/>
    </location>
</feature>
<evidence type="ECO:0000313" key="4">
    <source>
        <dbReference type="Proteomes" id="UP000504628"/>
    </source>
</evidence>
<protein>
    <submittedName>
        <fullName evidence="5">Protein FAM71E2</fullName>
    </submittedName>
</protein>
<dbReference type="PANTHER" id="PTHR22574:SF12">
    <property type="entry name" value="GOLGI-ASSOCIATED RAB2 INTERACTOR PROTEIN 5B"/>
    <property type="match status" value="1"/>
</dbReference>
<reference evidence="5" key="1">
    <citation type="submission" date="2025-08" db="UniProtKB">
        <authorList>
            <consortium name="RefSeq"/>
        </authorList>
    </citation>
    <scope>IDENTIFICATION</scope>
    <source>
        <tissue evidence="5">Muscle</tissue>
    </source>
</reference>
<dbReference type="KEGG" id="pdic:114510574"/>
<evidence type="ECO:0000256" key="2">
    <source>
        <dbReference type="SAM" id="MobiDB-lite"/>
    </source>
</evidence>
<dbReference type="PANTHER" id="PTHR22574">
    <property type="match status" value="1"/>
</dbReference>
<feature type="region of interest" description="Disordered" evidence="2">
    <location>
        <begin position="484"/>
        <end position="518"/>
    </location>
</feature>